<proteinExistence type="predicted"/>
<dbReference type="Proteomes" id="UP000190092">
    <property type="component" value="Unassembled WGS sequence"/>
</dbReference>
<dbReference type="EMBL" id="FUWJ01000007">
    <property type="protein sequence ID" value="SKA25177.1"/>
    <property type="molecule type" value="Genomic_DNA"/>
</dbReference>
<gene>
    <name evidence="2" type="ORF">SAMN02745126_04500</name>
</gene>
<feature type="compositionally biased region" description="Polar residues" evidence="1">
    <location>
        <begin position="39"/>
        <end position="48"/>
    </location>
</feature>
<dbReference type="AlphaFoldDB" id="A0A1T4SAG3"/>
<evidence type="ECO:0000313" key="2">
    <source>
        <dbReference type="EMBL" id="SKA25177.1"/>
    </source>
</evidence>
<feature type="region of interest" description="Disordered" evidence="1">
    <location>
        <begin position="26"/>
        <end position="52"/>
    </location>
</feature>
<organism evidence="2 3">
    <name type="scientific">Enhydrobacter aerosaccus</name>
    <dbReference type="NCBI Taxonomy" id="225324"/>
    <lineage>
        <taxon>Bacteria</taxon>
        <taxon>Pseudomonadati</taxon>
        <taxon>Pseudomonadota</taxon>
        <taxon>Alphaproteobacteria</taxon>
        <taxon>Hyphomicrobiales</taxon>
        <taxon>Enhydrobacter</taxon>
    </lineage>
</organism>
<protein>
    <submittedName>
        <fullName evidence="2">Uncharacterized protein</fullName>
    </submittedName>
</protein>
<accession>A0A1T4SAG3</accession>
<evidence type="ECO:0000256" key="1">
    <source>
        <dbReference type="SAM" id="MobiDB-lite"/>
    </source>
</evidence>
<sequence length="112" mass="12423">MKTPVDEEMSSNDLARELAFALTLEMRNGKNGSHKGTNRRGPTSNETSAPRARVLRENVYLARTVNTRRSSTRSVCFLRRRPSTMWIGTASTAPKPVAMCTSRAQAWVSSPP</sequence>
<name>A0A1T4SAG3_9HYPH</name>
<evidence type="ECO:0000313" key="3">
    <source>
        <dbReference type="Proteomes" id="UP000190092"/>
    </source>
</evidence>
<reference evidence="3" key="1">
    <citation type="submission" date="2017-02" db="EMBL/GenBank/DDBJ databases">
        <authorList>
            <person name="Varghese N."/>
            <person name="Submissions S."/>
        </authorList>
    </citation>
    <scope>NUCLEOTIDE SEQUENCE [LARGE SCALE GENOMIC DNA]</scope>
    <source>
        <strain evidence="3">ATCC 27094</strain>
    </source>
</reference>
<keyword evidence="3" id="KW-1185">Reference proteome</keyword>